<accession>A0A2S0MWJ1</accession>
<gene>
    <name evidence="1" type="ORF">C6571_01665</name>
</gene>
<proteinExistence type="predicted"/>
<dbReference type="KEGG" id="simp:C6571_01665"/>
<reference evidence="1 2" key="1">
    <citation type="submission" date="2018-03" db="EMBL/GenBank/DDBJ databases">
        <title>Genome sequencing of Simplicispira sp.</title>
        <authorList>
            <person name="Kim S.-J."/>
            <person name="Heo J."/>
            <person name="Kwon S.-W."/>
        </authorList>
    </citation>
    <scope>NUCLEOTIDE SEQUENCE [LARGE SCALE GENOMIC DNA]</scope>
    <source>
        <strain evidence="1 2">SC1-8</strain>
    </source>
</reference>
<protein>
    <submittedName>
        <fullName evidence="1">DUF2242 domain-containing protein</fullName>
    </submittedName>
</protein>
<organism evidence="1 2">
    <name type="scientific">Simplicispira suum</name>
    <dbReference type="NCBI Taxonomy" id="2109915"/>
    <lineage>
        <taxon>Bacteria</taxon>
        <taxon>Pseudomonadati</taxon>
        <taxon>Pseudomonadota</taxon>
        <taxon>Betaproteobacteria</taxon>
        <taxon>Burkholderiales</taxon>
        <taxon>Comamonadaceae</taxon>
        <taxon>Simplicispira</taxon>
    </lineage>
</organism>
<dbReference type="Proteomes" id="UP000239326">
    <property type="component" value="Chromosome"/>
</dbReference>
<dbReference type="InterPro" id="IPR018718">
    <property type="entry name" value="DUF2242"/>
</dbReference>
<dbReference type="Pfam" id="PF10001">
    <property type="entry name" value="DUF2242"/>
    <property type="match status" value="1"/>
</dbReference>
<name>A0A2S0MWJ1_9BURK</name>
<evidence type="ECO:0000313" key="2">
    <source>
        <dbReference type="Proteomes" id="UP000239326"/>
    </source>
</evidence>
<dbReference type="AlphaFoldDB" id="A0A2S0MWJ1"/>
<sequence>MQTKLIAIIFDNSLDRLREHGLALRSLFSRSALLAVALVLAGCSSAPHQYALQERFGSGDMHSRLFDATPEQTCEAGRRALLSQGYLINVARKDMVEGGKSFQPDAESHMQMTIRVVCVPDGGRGSVTLGFVTGVQDSYTVKKSNNSASVGVPALGSVSLPFMAGSESLVKVGSQTINSEVFYDRFFDILKRYLLEDTGIEADGQAPASK</sequence>
<dbReference type="EMBL" id="CP027669">
    <property type="protein sequence ID" value="AVO40167.1"/>
    <property type="molecule type" value="Genomic_DNA"/>
</dbReference>
<keyword evidence="2" id="KW-1185">Reference proteome</keyword>
<dbReference type="OrthoDB" id="8588389at2"/>
<evidence type="ECO:0000313" key="1">
    <source>
        <dbReference type="EMBL" id="AVO40167.1"/>
    </source>
</evidence>